<protein>
    <submittedName>
        <fullName evidence="1">Uncharacterized protein</fullName>
    </submittedName>
</protein>
<dbReference type="AlphaFoldDB" id="X1F814"/>
<evidence type="ECO:0000313" key="1">
    <source>
        <dbReference type="EMBL" id="GAH28710.1"/>
    </source>
</evidence>
<feature type="non-terminal residue" evidence="1">
    <location>
        <position position="68"/>
    </location>
</feature>
<organism evidence="1">
    <name type="scientific">marine sediment metagenome</name>
    <dbReference type="NCBI Taxonomy" id="412755"/>
    <lineage>
        <taxon>unclassified sequences</taxon>
        <taxon>metagenomes</taxon>
        <taxon>ecological metagenomes</taxon>
    </lineage>
</organism>
<dbReference type="EMBL" id="BART01040379">
    <property type="protein sequence ID" value="GAH28710.1"/>
    <property type="molecule type" value="Genomic_DNA"/>
</dbReference>
<accession>X1F814</accession>
<comment type="caution">
    <text evidence="1">The sequence shown here is derived from an EMBL/GenBank/DDBJ whole genome shotgun (WGS) entry which is preliminary data.</text>
</comment>
<sequence length="68" mass="7625">MDIKKGDKVVALKHVIERAKSMDIDVSGEGTVEQLKDVGMSTEQALVSFPNHRCWIYVHEIIKDKPGC</sequence>
<name>X1F814_9ZZZZ</name>
<reference evidence="1" key="1">
    <citation type="journal article" date="2014" name="Front. Microbiol.">
        <title>High frequency of phylogenetically diverse reductive dehalogenase-homologous genes in deep subseafloor sedimentary metagenomes.</title>
        <authorList>
            <person name="Kawai M."/>
            <person name="Futagami T."/>
            <person name="Toyoda A."/>
            <person name="Takaki Y."/>
            <person name="Nishi S."/>
            <person name="Hori S."/>
            <person name="Arai W."/>
            <person name="Tsubouchi T."/>
            <person name="Morono Y."/>
            <person name="Uchiyama I."/>
            <person name="Ito T."/>
            <person name="Fujiyama A."/>
            <person name="Inagaki F."/>
            <person name="Takami H."/>
        </authorList>
    </citation>
    <scope>NUCLEOTIDE SEQUENCE</scope>
    <source>
        <strain evidence="1">Expedition CK06-06</strain>
    </source>
</reference>
<gene>
    <name evidence="1" type="ORF">S01H4_65764</name>
</gene>
<proteinExistence type="predicted"/>